<evidence type="ECO:0000313" key="1">
    <source>
        <dbReference type="EMBL" id="KAB5538217.1"/>
    </source>
</evidence>
<gene>
    <name evidence="1" type="ORF">DKX38_015750</name>
</gene>
<reference evidence="2" key="1">
    <citation type="journal article" date="2019" name="Gigascience">
        <title>De novo genome assembly of the endangered Acer yangbiense, a plant species with extremely small populations endemic to Yunnan Province, China.</title>
        <authorList>
            <person name="Yang J."/>
            <person name="Wariss H.M."/>
            <person name="Tao L."/>
            <person name="Zhang R."/>
            <person name="Yun Q."/>
            <person name="Hollingsworth P."/>
            <person name="Dao Z."/>
            <person name="Luo G."/>
            <person name="Guo H."/>
            <person name="Ma Y."/>
            <person name="Sun W."/>
        </authorList>
    </citation>
    <scope>NUCLEOTIDE SEQUENCE [LARGE SCALE GENOMIC DNA]</scope>
    <source>
        <strain evidence="2">cv. br00</strain>
    </source>
</reference>
<accession>A0A5N5L631</accession>
<sequence>MDGGPPIDVDKKFRIGRGKERDPELLLLLNTRLDFGPWPERQLGLAPDGDQDRLLASWKFLRSHGLKLCPNLAAIQQPARAPTSPYFQVSRSHSGFYTDTVPTMHTYTAPKAPPTHFAVCTLTNLLKPSKFKLPNGVLRGTFSMLLTNPCHNQ</sequence>
<name>A0A5N5L631_9ROSI</name>
<protein>
    <submittedName>
        <fullName evidence="1">Uncharacterized protein</fullName>
    </submittedName>
</protein>
<organism evidence="1 2">
    <name type="scientific">Salix brachista</name>
    <dbReference type="NCBI Taxonomy" id="2182728"/>
    <lineage>
        <taxon>Eukaryota</taxon>
        <taxon>Viridiplantae</taxon>
        <taxon>Streptophyta</taxon>
        <taxon>Embryophyta</taxon>
        <taxon>Tracheophyta</taxon>
        <taxon>Spermatophyta</taxon>
        <taxon>Magnoliopsida</taxon>
        <taxon>eudicotyledons</taxon>
        <taxon>Gunneridae</taxon>
        <taxon>Pentapetalae</taxon>
        <taxon>rosids</taxon>
        <taxon>fabids</taxon>
        <taxon>Malpighiales</taxon>
        <taxon>Salicaceae</taxon>
        <taxon>Saliceae</taxon>
        <taxon>Salix</taxon>
    </lineage>
</organism>
<dbReference type="Proteomes" id="UP000326939">
    <property type="component" value="Chromosome 10"/>
</dbReference>
<dbReference type="EMBL" id="VDCV01000010">
    <property type="protein sequence ID" value="KAB5538217.1"/>
    <property type="molecule type" value="Genomic_DNA"/>
</dbReference>
<dbReference type="AlphaFoldDB" id="A0A5N5L631"/>
<keyword evidence="2" id="KW-1185">Reference proteome</keyword>
<proteinExistence type="predicted"/>
<comment type="caution">
    <text evidence="1">The sequence shown here is derived from an EMBL/GenBank/DDBJ whole genome shotgun (WGS) entry which is preliminary data.</text>
</comment>
<evidence type="ECO:0000313" key="2">
    <source>
        <dbReference type="Proteomes" id="UP000326939"/>
    </source>
</evidence>